<proteinExistence type="predicted"/>
<name>A5Z950_9FIRM</name>
<organism evidence="1 2">
    <name type="scientific">Eubacterium ventriosum ATCC 27560</name>
    <dbReference type="NCBI Taxonomy" id="411463"/>
    <lineage>
        <taxon>Bacteria</taxon>
        <taxon>Bacillati</taxon>
        <taxon>Bacillota</taxon>
        <taxon>Clostridia</taxon>
        <taxon>Eubacteriales</taxon>
        <taxon>Eubacteriaceae</taxon>
        <taxon>Eubacterium</taxon>
    </lineage>
</organism>
<comment type="caution">
    <text evidence="1">The sequence shown here is derived from an EMBL/GenBank/DDBJ whole genome shotgun (WGS) entry which is preliminary data.</text>
</comment>
<reference evidence="1 2" key="1">
    <citation type="submission" date="2007-03" db="EMBL/GenBank/DDBJ databases">
        <authorList>
            <person name="Fulton L."/>
            <person name="Clifton S."/>
            <person name="Fulton B."/>
            <person name="Xu J."/>
            <person name="Minx P."/>
            <person name="Pepin K.H."/>
            <person name="Johnson M."/>
            <person name="Thiruvilangam P."/>
            <person name="Bhonagiri V."/>
            <person name="Nash W.E."/>
            <person name="Mardis E.R."/>
            <person name="Wilson R.K."/>
        </authorList>
    </citation>
    <scope>NUCLEOTIDE SEQUENCE [LARGE SCALE GENOMIC DNA]</scope>
    <source>
        <strain evidence="1 2">ATCC 27560</strain>
    </source>
</reference>
<reference evidence="1 2" key="2">
    <citation type="submission" date="2007-04" db="EMBL/GenBank/DDBJ databases">
        <title>Draft genome sequence of Eubacterium ventriosum (ATCC 27560).</title>
        <authorList>
            <person name="Sudarsanam P."/>
            <person name="Ley R."/>
            <person name="Guruge J."/>
            <person name="Turnbaugh P.J."/>
            <person name="Mahowald M."/>
            <person name="Liep D."/>
            <person name="Gordon J."/>
        </authorList>
    </citation>
    <scope>NUCLEOTIDE SEQUENCE [LARGE SCALE GENOMIC DNA]</scope>
    <source>
        <strain evidence="1 2">ATCC 27560</strain>
    </source>
</reference>
<dbReference type="AlphaFoldDB" id="A5Z950"/>
<accession>A5Z950</accession>
<dbReference type="HOGENOM" id="CLU_3233812_0_0_9"/>
<dbReference type="EMBL" id="AAVL02000037">
    <property type="protein sequence ID" value="EDM50294.1"/>
    <property type="molecule type" value="Genomic_DNA"/>
</dbReference>
<evidence type="ECO:0000313" key="1">
    <source>
        <dbReference type="EMBL" id="EDM50294.1"/>
    </source>
</evidence>
<evidence type="ECO:0000313" key="2">
    <source>
        <dbReference type="Proteomes" id="UP000006000"/>
    </source>
</evidence>
<protein>
    <submittedName>
        <fullName evidence="1">Uncharacterized protein</fullName>
    </submittedName>
</protein>
<sequence>MELIYVYIEKFDNFIFKQGIQLSNDFNIENNNGELLIKRNKDY</sequence>
<dbReference type="Proteomes" id="UP000006000">
    <property type="component" value="Unassembled WGS sequence"/>
</dbReference>
<gene>
    <name evidence="1" type="ORF">EUBVEN_02243</name>
</gene>
<dbReference type="STRING" id="411463.EUBVEN_02243"/>